<keyword evidence="3" id="KW-1185">Reference proteome</keyword>
<dbReference type="Proteomes" id="UP000007431">
    <property type="component" value="Unassembled WGS sequence"/>
</dbReference>
<feature type="region of interest" description="Disordered" evidence="1">
    <location>
        <begin position="162"/>
        <end position="188"/>
    </location>
</feature>
<organism evidence="3">
    <name type="scientific">Schizophyllum commune (strain H4-8 / FGSC 9210)</name>
    <name type="common">Split gill fungus</name>
    <dbReference type="NCBI Taxonomy" id="578458"/>
    <lineage>
        <taxon>Eukaryota</taxon>
        <taxon>Fungi</taxon>
        <taxon>Dikarya</taxon>
        <taxon>Basidiomycota</taxon>
        <taxon>Agaricomycotina</taxon>
        <taxon>Agaricomycetes</taxon>
        <taxon>Agaricomycetidae</taxon>
        <taxon>Agaricales</taxon>
        <taxon>Schizophyllaceae</taxon>
        <taxon>Schizophyllum</taxon>
    </lineage>
</organism>
<evidence type="ECO:0000313" key="3">
    <source>
        <dbReference type="Proteomes" id="UP000007431"/>
    </source>
</evidence>
<gene>
    <name evidence="2" type="ORF">SCHCODRAFT_11593</name>
</gene>
<name>D8Q9D0_SCHCM</name>
<dbReference type="InParanoid" id="D8Q9D0"/>
<sequence length="188" mass="20928">MFHDLAPLSYLRDGAPVRFLPVQTQDGCVSLFETVEAEAGRRELAPLRIPNAFFIREGFSMEDYVARQICVDFGMDTSQARRMAYLYSTGTTLGDLVPESVAYALSRFYAFRPYSGSPVILVCDTLLGVSWGLRLKDIDAGINVWYRSAICRAGSSRLLRPQRVEASTSSRSPTARSPRVGFASPRRT</sequence>
<protein>
    <submittedName>
        <fullName evidence="2">Expressed protein</fullName>
    </submittedName>
</protein>
<evidence type="ECO:0000313" key="2">
    <source>
        <dbReference type="EMBL" id="EFI95630.1"/>
    </source>
</evidence>
<dbReference type="EMBL" id="GL377308">
    <property type="protein sequence ID" value="EFI95630.1"/>
    <property type="molecule type" value="Genomic_DNA"/>
</dbReference>
<evidence type="ECO:0000256" key="1">
    <source>
        <dbReference type="SAM" id="MobiDB-lite"/>
    </source>
</evidence>
<dbReference type="AlphaFoldDB" id="D8Q9D0"/>
<dbReference type="HOGENOM" id="CLU_1441807_0_0_1"/>
<proteinExistence type="predicted"/>
<feature type="compositionally biased region" description="Low complexity" evidence="1">
    <location>
        <begin position="166"/>
        <end position="179"/>
    </location>
</feature>
<accession>D8Q9D0</accession>
<reference evidence="2 3" key="1">
    <citation type="journal article" date="2010" name="Nat. Biotechnol.">
        <title>Genome sequence of the model mushroom Schizophyllum commune.</title>
        <authorList>
            <person name="Ohm R.A."/>
            <person name="de Jong J.F."/>
            <person name="Lugones L.G."/>
            <person name="Aerts A."/>
            <person name="Kothe E."/>
            <person name="Stajich J.E."/>
            <person name="de Vries R.P."/>
            <person name="Record E."/>
            <person name="Levasseur A."/>
            <person name="Baker S.E."/>
            <person name="Bartholomew K.A."/>
            <person name="Coutinho P.M."/>
            <person name="Erdmann S."/>
            <person name="Fowler T.J."/>
            <person name="Gathman A.C."/>
            <person name="Lombard V."/>
            <person name="Henrissat B."/>
            <person name="Knabe N."/>
            <person name="Kuees U."/>
            <person name="Lilly W.W."/>
            <person name="Lindquist E."/>
            <person name="Lucas S."/>
            <person name="Magnuson J.K."/>
            <person name="Piumi F."/>
            <person name="Raudaskoski M."/>
            <person name="Salamov A."/>
            <person name="Schmutz J."/>
            <person name="Schwarze F.W.M.R."/>
            <person name="vanKuyk P.A."/>
            <person name="Horton J.S."/>
            <person name="Grigoriev I.V."/>
            <person name="Woesten H.A.B."/>
        </authorList>
    </citation>
    <scope>NUCLEOTIDE SEQUENCE [LARGE SCALE GENOMIC DNA]</scope>
    <source>
        <strain evidence="3">H4-8 / FGSC 9210</strain>
    </source>
</reference>